<protein>
    <submittedName>
        <fullName evidence="1">Unnamed protein product</fullName>
    </submittedName>
</protein>
<dbReference type="EMBL" id="BSXU01002918">
    <property type="protein sequence ID" value="GMG39443.1"/>
    <property type="molecule type" value="Genomic_DNA"/>
</dbReference>
<keyword evidence="2" id="KW-1185">Reference proteome</keyword>
<evidence type="ECO:0000313" key="2">
    <source>
        <dbReference type="Proteomes" id="UP001165063"/>
    </source>
</evidence>
<evidence type="ECO:0000313" key="1">
    <source>
        <dbReference type="EMBL" id="GMG39443.1"/>
    </source>
</evidence>
<sequence length="417" mass="48180">MEIRVDMKGIMKFDFLKQYTELEYLQARVSDLDEVDSNLNDRQRIMKLKSFDGLPFTFSKLKKLHLYGFAISKELFESFPDSLAYLYMKDCIPLDKEQYDSGLGPGLLKFPTGLQSFKFESTNETRYKYPIISNTKDLISLQTVDIDTNDGKVLMPISTEPTRTIPESFLRSLPDTVQTFKLRSTLDGCEYDWNTLNFRPLKNTRTLILNFDFLMRRNSIIEKFNLSTIPSKLTYLKLHFAAKKYVGKLKAPELRELYLDLGDLAKEEICSCANRIIGELKNLTKLTLAVSERNFIKKRLDLRKFQFGQLTELALELMDIKLSLVFIVIPNELPITFTRFPLFFVENEPDIYESFFNQQSAGATGPVEHQVNIVVDNIEKLSPSVKNCQITASKGEWVRFAQLSMLEQFGSIIDKLQ</sequence>
<dbReference type="AlphaFoldDB" id="A0A9W6Z140"/>
<accession>A0A9W6Z140</accession>
<organism evidence="1 2">
    <name type="scientific">Ambrosiozyma monospora</name>
    <name type="common">Yeast</name>
    <name type="synonym">Endomycopsis monosporus</name>
    <dbReference type="NCBI Taxonomy" id="43982"/>
    <lineage>
        <taxon>Eukaryota</taxon>
        <taxon>Fungi</taxon>
        <taxon>Dikarya</taxon>
        <taxon>Ascomycota</taxon>
        <taxon>Saccharomycotina</taxon>
        <taxon>Pichiomycetes</taxon>
        <taxon>Pichiales</taxon>
        <taxon>Pichiaceae</taxon>
        <taxon>Ambrosiozyma</taxon>
    </lineage>
</organism>
<comment type="caution">
    <text evidence="1">The sequence shown here is derived from an EMBL/GenBank/DDBJ whole genome shotgun (WGS) entry which is preliminary data.</text>
</comment>
<proteinExistence type="predicted"/>
<reference evidence="1" key="1">
    <citation type="submission" date="2023-04" db="EMBL/GenBank/DDBJ databases">
        <title>Ambrosiozyma monospora NBRC 1965.</title>
        <authorList>
            <person name="Ichikawa N."/>
            <person name="Sato H."/>
            <person name="Tonouchi N."/>
        </authorList>
    </citation>
    <scope>NUCLEOTIDE SEQUENCE</scope>
    <source>
        <strain evidence="1">NBRC 1965</strain>
    </source>
</reference>
<dbReference type="SUPFAM" id="SSF52047">
    <property type="entry name" value="RNI-like"/>
    <property type="match status" value="1"/>
</dbReference>
<gene>
    <name evidence="1" type="ORF">Amon01_000535400</name>
</gene>
<dbReference type="Proteomes" id="UP001165063">
    <property type="component" value="Unassembled WGS sequence"/>
</dbReference>
<name>A0A9W6Z140_AMBMO</name>